<protein>
    <submittedName>
        <fullName evidence="4">LPS-assembly protein LptD</fullName>
    </submittedName>
</protein>
<keyword evidence="5" id="KW-1185">Reference proteome</keyword>
<dbReference type="InterPro" id="IPR052037">
    <property type="entry name" value="LPS_export_LptA"/>
</dbReference>
<feature type="signal peptide" evidence="2">
    <location>
        <begin position="1"/>
        <end position="37"/>
    </location>
</feature>
<reference evidence="4 5" key="1">
    <citation type="submission" date="2017-03" db="EMBL/GenBank/DDBJ databases">
        <authorList>
            <person name="Afonso C.L."/>
            <person name="Miller P.J."/>
            <person name="Scott M.A."/>
            <person name="Spackman E."/>
            <person name="Goraichik I."/>
            <person name="Dimitrov K.M."/>
            <person name="Suarez D.L."/>
            <person name="Swayne D.E."/>
        </authorList>
    </citation>
    <scope>NUCLEOTIDE SEQUENCE [LARGE SCALE GENOMIC DNA]</scope>
    <source>
        <strain evidence="4 5">CECT 7751</strain>
    </source>
</reference>
<evidence type="ECO:0000313" key="5">
    <source>
        <dbReference type="Proteomes" id="UP000193963"/>
    </source>
</evidence>
<evidence type="ECO:0000256" key="2">
    <source>
        <dbReference type="SAM" id="SignalP"/>
    </source>
</evidence>
<dbReference type="GO" id="GO:0015920">
    <property type="term" value="P:lipopolysaccharide transport"/>
    <property type="evidence" value="ECO:0007669"/>
    <property type="project" value="TreeGrafter"/>
</dbReference>
<keyword evidence="1 2" id="KW-0732">Signal</keyword>
<dbReference type="InterPro" id="IPR005653">
    <property type="entry name" value="OstA-like_N"/>
</dbReference>
<evidence type="ECO:0000259" key="3">
    <source>
        <dbReference type="Pfam" id="PF03968"/>
    </source>
</evidence>
<sequence>MPRVQTHAPTPRRGRAFARPLAAAAGLVLLLAAPGVAQETTVPFGTQADSSAPIEVQSETLSVSQDDGAAIFEGNVLVEQDNMRLSAARVEVIYNETQSQIASLAASGGVTLVSGDDAAEAERADYDVTSGALVLSGDVLLVRGPSTIASERMRVDVDAGTAQLEGRVRTFLSQDGD</sequence>
<organism evidence="4 5">
    <name type="scientific">Pseudooceanicola marinus</name>
    <dbReference type="NCBI Taxonomy" id="396013"/>
    <lineage>
        <taxon>Bacteria</taxon>
        <taxon>Pseudomonadati</taxon>
        <taxon>Pseudomonadota</taxon>
        <taxon>Alphaproteobacteria</taxon>
        <taxon>Rhodobacterales</taxon>
        <taxon>Paracoccaceae</taxon>
        <taxon>Pseudooceanicola</taxon>
    </lineage>
</organism>
<proteinExistence type="predicted"/>
<dbReference type="Gene3D" id="2.60.450.10">
    <property type="entry name" value="Lipopolysaccharide (LPS) transport protein A like domain"/>
    <property type="match status" value="1"/>
</dbReference>
<feature type="domain" description="Organic solvent tolerance-like N-terminal" evidence="3">
    <location>
        <begin position="55"/>
        <end position="160"/>
    </location>
</feature>
<name>A0A1X7A253_9RHOB</name>
<dbReference type="Pfam" id="PF03968">
    <property type="entry name" value="LptD_N"/>
    <property type="match status" value="1"/>
</dbReference>
<dbReference type="PANTHER" id="PTHR36504">
    <property type="entry name" value="LIPOPOLYSACCHARIDE EXPORT SYSTEM PROTEIN LPTA"/>
    <property type="match status" value="1"/>
</dbReference>
<dbReference type="GO" id="GO:0030288">
    <property type="term" value="C:outer membrane-bounded periplasmic space"/>
    <property type="evidence" value="ECO:0007669"/>
    <property type="project" value="TreeGrafter"/>
</dbReference>
<evidence type="ECO:0000313" key="4">
    <source>
        <dbReference type="EMBL" id="SLN68359.1"/>
    </source>
</evidence>
<dbReference type="Proteomes" id="UP000193963">
    <property type="component" value="Unassembled WGS sequence"/>
</dbReference>
<dbReference type="EMBL" id="FWFN01000008">
    <property type="protein sequence ID" value="SLN68359.1"/>
    <property type="molecule type" value="Genomic_DNA"/>
</dbReference>
<feature type="chain" id="PRO_5010857982" evidence="2">
    <location>
        <begin position="38"/>
        <end position="177"/>
    </location>
</feature>
<dbReference type="AlphaFoldDB" id="A0A1X7A253"/>
<dbReference type="GO" id="GO:0017089">
    <property type="term" value="F:glycolipid transfer activity"/>
    <property type="evidence" value="ECO:0007669"/>
    <property type="project" value="TreeGrafter"/>
</dbReference>
<dbReference type="PANTHER" id="PTHR36504:SF1">
    <property type="entry name" value="LIPOPOLYSACCHARIDE EXPORT SYSTEM PROTEIN LPTA"/>
    <property type="match status" value="1"/>
</dbReference>
<accession>A0A1X7A253</accession>
<dbReference type="GO" id="GO:0009279">
    <property type="term" value="C:cell outer membrane"/>
    <property type="evidence" value="ECO:0007669"/>
    <property type="project" value="TreeGrafter"/>
</dbReference>
<dbReference type="RefSeq" id="WP_198431875.1">
    <property type="nucleotide sequence ID" value="NZ_FWFN01000008.1"/>
</dbReference>
<gene>
    <name evidence="4" type="primary">lptD_1</name>
    <name evidence="4" type="ORF">PSM7751_03581</name>
</gene>
<evidence type="ECO:0000256" key="1">
    <source>
        <dbReference type="ARBA" id="ARBA00022729"/>
    </source>
</evidence>